<protein>
    <submittedName>
        <fullName evidence="9">Sulfite reductase (Ferredoxin)</fullName>
    </submittedName>
</protein>
<feature type="domain" description="Nitrite/sulphite reductase 4Fe-4S" evidence="7">
    <location>
        <begin position="400"/>
        <end position="541"/>
    </location>
</feature>
<organism evidence="9 10">
    <name type="scientific">Anseongella ginsenosidimutans</name>
    <dbReference type="NCBI Taxonomy" id="496056"/>
    <lineage>
        <taxon>Bacteria</taxon>
        <taxon>Pseudomonadati</taxon>
        <taxon>Bacteroidota</taxon>
        <taxon>Sphingobacteriia</taxon>
        <taxon>Sphingobacteriales</taxon>
        <taxon>Sphingobacteriaceae</taxon>
        <taxon>Anseongella</taxon>
    </lineage>
</organism>
<dbReference type="GO" id="GO:0051539">
    <property type="term" value="F:4 iron, 4 sulfur cluster binding"/>
    <property type="evidence" value="ECO:0007669"/>
    <property type="project" value="UniProtKB-KW"/>
</dbReference>
<dbReference type="InterPro" id="IPR006067">
    <property type="entry name" value="NO2/SO3_Rdtase_4Fe4S_dom"/>
</dbReference>
<gene>
    <name evidence="9" type="ORF">EDD80_10858</name>
</gene>
<dbReference type="InterPro" id="IPR051329">
    <property type="entry name" value="NIR_SIR_4Fe-4S"/>
</dbReference>
<feature type="domain" description="Nitrite/Sulfite reductase ferredoxin-like" evidence="8">
    <location>
        <begin position="47"/>
        <end position="112"/>
    </location>
</feature>
<dbReference type="Gene3D" id="3.30.413.10">
    <property type="entry name" value="Sulfite Reductase Hemoprotein, domain 1"/>
    <property type="match status" value="2"/>
</dbReference>
<evidence type="ECO:0000256" key="2">
    <source>
        <dbReference type="ARBA" id="ARBA00022617"/>
    </source>
</evidence>
<feature type="domain" description="Nitrite/sulphite reductase 4Fe-4S" evidence="7">
    <location>
        <begin position="122"/>
        <end position="278"/>
    </location>
</feature>
<dbReference type="SUPFAM" id="SSF56014">
    <property type="entry name" value="Nitrite and sulphite reductase 4Fe-4S domain-like"/>
    <property type="match status" value="2"/>
</dbReference>
<dbReference type="InterPro" id="IPR036136">
    <property type="entry name" value="Nit/Sulf_reduc_fer-like_dom_sf"/>
</dbReference>
<dbReference type="OrthoDB" id="9803707at2"/>
<keyword evidence="2" id="KW-0349">Heme</keyword>
<sequence>MQSFRTELENPVVEREIIELEKKIRRFHEGAIPETKFRSLRLARGIYGQRQKGVQMVRIKIPFGFLTFKKLLAIADVSDEYATGNLHLTTRQDIQIHFVSLDRTPELWAQLDKDEVTIREACGNTVRNVTASPIAGIDPDEPFDVSPYAYETFRYFLRNPICQDMGRKFKVAFSSAESDTAWSFIHDVGLIPKLRQENGTEVRGFKVVIGGGLGAQPMTSKLVHEFLPEDQVIPYIESVIRVFERYGERNNRNKARMKYLIANLGLEEVVRMVEEERVANKSKSYPINRHILPETQPPAERPVPEVKIENEQKYQAWLKTNVSEQKQKGFYKVSIKVQTGDISTGTARKLVSAVRDYVADDIRVAATQGLILKFARPEALPYLFSELDKLELAEPGFESVADVTTCPGTDTCNLGISDSMNVTRVFERVITNEFPELIYNNDIKIKISGCMNSCGQHGIASIGFHGSSAKAAGKVYPALQVLLGGGIVGDGVGRTAEKVIKVPSKRGPDVLRLVLRDYEANSQDGEYFNDYYDRRSKEYFYELLKPLADTSTLRPDEFIDWGQDEQFATAIGVGECASVVIDLVATLLADSEEKLELAKENFEAGRYADAIYHGYGLYINTAKALLLDEGVNPSTQIKIMNEFDSRYVAAGKFTFPEGFREHVTRINKNEPGEGFAVEYIAGAADFLRNAIAFREQNRELAETNS</sequence>
<keyword evidence="6" id="KW-0411">Iron-sulfur</keyword>
<dbReference type="PRINTS" id="PR00397">
    <property type="entry name" value="SIROHAEM"/>
</dbReference>
<comment type="caution">
    <text evidence="9">The sequence shown here is derived from an EMBL/GenBank/DDBJ whole genome shotgun (WGS) entry which is preliminary data.</text>
</comment>
<name>A0A4R3KQ44_9SPHI</name>
<dbReference type="SUPFAM" id="SSF55124">
    <property type="entry name" value="Nitrite/Sulfite reductase N-terminal domain-like"/>
    <property type="match status" value="2"/>
</dbReference>
<evidence type="ECO:0000256" key="6">
    <source>
        <dbReference type="ARBA" id="ARBA00023014"/>
    </source>
</evidence>
<evidence type="ECO:0000256" key="5">
    <source>
        <dbReference type="ARBA" id="ARBA00023004"/>
    </source>
</evidence>
<evidence type="ECO:0000256" key="3">
    <source>
        <dbReference type="ARBA" id="ARBA00022723"/>
    </source>
</evidence>
<dbReference type="GO" id="GO:0020037">
    <property type="term" value="F:heme binding"/>
    <property type="evidence" value="ECO:0007669"/>
    <property type="project" value="InterPro"/>
</dbReference>
<dbReference type="PANTHER" id="PTHR32439:SF9">
    <property type="entry name" value="BLR3264 PROTEIN"/>
    <property type="match status" value="1"/>
</dbReference>
<evidence type="ECO:0000259" key="7">
    <source>
        <dbReference type="Pfam" id="PF01077"/>
    </source>
</evidence>
<dbReference type="GO" id="GO:0046872">
    <property type="term" value="F:metal ion binding"/>
    <property type="evidence" value="ECO:0007669"/>
    <property type="project" value="UniProtKB-KW"/>
</dbReference>
<keyword evidence="1" id="KW-0004">4Fe-4S</keyword>
<dbReference type="InterPro" id="IPR045854">
    <property type="entry name" value="NO2/SO3_Rdtase_4Fe4S_sf"/>
</dbReference>
<dbReference type="PANTHER" id="PTHR32439">
    <property type="entry name" value="FERREDOXIN--NITRITE REDUCTASE, CHLOROPLASTIC"/>
    <property type="match status" value="1"/>
</dbReference>
<keyword evidence="5" id="KW-0408">Iron</keyword>
<dbReference type="Pfam" id="PF03460">
    <property type="entry name" value="NIR_SIR_ferr"/>
    <property type="match status" value="2"/>
</dbReference>
<evidence type="ECO:0000259" key="8">
    <source>
        <dbReference type="Pfam" id="PF03460"/>
    </source>
</evidence>
<dbReference type="GO" id="GO:0016491">
    <property type="term" value="F:oxidoreductase activity"/>
    <property type="evidence" value="ECO:0007669"/>
    <property type="project" value="UniProtKB-KW"/>
</dbReference>
<dbReference type="Gene3D" id="1.20.120.330">
    <property type="entry name" value="Nucleotidyltransferases domain 2"/>
    <property type="match status" value="1"/>
</dbReference>
<dbReference type="InterPro" id="IPR005117">
    <property type="entry name" value="NiRdtase/SiRdtase_haem-b_fer"/>
</dbReference>
<dbReference type="Proteomes" id="UP000295807">
    <property type="component" value="Unassembled WGS sequence"/>
</dbReference>
<dbReference type="Gene3D" id="3.90.480.10">
    <property type="entry name" value="Sulfite Reductase Hemoprotein,Domain 2"/>
    <property type="match status" value="1"/>
</dbReference>
<feature type="domain" description="Nitrite/Sulfite reductase ferredoxin-like" evidence="8">
    <location>
        <begin position="324"/>
        <end position="389"/>
    </location>
</feature>
<keyword evidence="4" id="KW-0560">Oxidoreductase</keyword>
<evidence type="ECO:0000313" key="9">
    <source>
        <dbReference type="EMBL" id="TCS86267.1"/>
    </source>
</evidence>
<dbReference type="RefSeq" id="WP_132129671.1">
    <property type="nucleotide sequence ID" value="NZ_CP042432.1"/>
</dbReference>
<dbReference type="InterPro" id="IPR006066">
    <property type="entry name" value="NO2/SO3_Rdtase_FeS/sirohaem_BS"/>
</dbReference>
<dbReference type="AlphaFoldDB" id="A0A4R3KQ44"/>
<dbReference type="Pfam" id="PF01077">
    <property type="entry name" value="NIR_SIR"/>
    <property type="match status" value="2"/>
</dbReference>
<dbReference type="EMBL" id="SMAD01000008">
    <property type="protein sequence ID" value="TCS86267.1"/>
    <property type="molecule type" value="Genomic_DNA"/>
</dbReference>
<accession>A0A4R3KQ44</accession>
<keyword evidence="10" id="KW-1185">Reference proteome</keyword>
<evidence type="ECO:0000313" key="10">
    <source>
        <dbReference type="Proteomes" id="UP000295807"/>
    </source>
</evidence>
<reference evidence="9 10" key="1">
    <citation type="submission" date="2019-03" db="EMBL/GenBank/DDBJ databases">
        <title>Genomic Encyclopedia of Type Strains, Phase IV (KMG-IV): sequencing the most valuable type-strain genomes for metagenomic binning, comparative biology and taxonomic classification.</title>
        <authorList>
            <person name="Goeker M."/>
        </authorList>
    </citation>
    <scope>NUCLEOTIDE SEQUENCE [LARGE SCALE GENOMIC DNA]</scope>
    <source>
        <strain evidence="9 10">DSM 21100</strain>
    </source>
</reference>
<keyword evidence="3" id="KW-0479">Metal-binding</keyword>
<evidence type="ECO:0000256" key="1">
    <source>
        <dbReference type="ARBA" id="ARBA00022485"/>
    </source>
</evidence>
<proteinExistence type="predicted"/>
<evidence type="ECO:0000256" key="4">
    <source>
        <dbReference type="ARBA" id="ARBA00023002"/>
    </source>
</evidence>